<organism evidence="3 4">
    <name type="scientific">Plantactinospora soyae</name>
    <dbReference type="NCBI Taxonomy" id="1544732"/>
    <lineage>
        <taxon>Bacteria</taxon>
        <taxon>Bacillati</taxon>
        <taxon>Actinomycetota</taxon>
        <taxon>Actinomycetes</taxon>
        <taxon>Micromonosporales</taxon>
        <taxon>Micromonosporaceae</taxon>
        <taxon>Plantactinospora</taxon>
    </lineage>
</organism>
<feature type="domain" description="HTH cro/C1-type" evidence="2">
    <location>
        <begin position="17"/>
        <end position="71"/>
    </location>
</feature>
<dbReference type="PROSITE" id="PS50943">
    <property type="entry name" value="HTH_CROC1"/>
    <property type="match status" value="1"/>
</dbReference>
<dbReference type="Proteomes" id="UP000649753">
    <property type="component" value="Unassembled WGS sequence"/>
</dbReference>
<feature type="transmembrane region" description="Helical" evidence="1">
    <location>
        <begin position="112"/>
        <end position="133"/>
    </location>
</feature>
<dbReference type="InterPro" id="IPR010982">
    <property type="entry name" value="Lambda_DNA-bd_dom_sf"/>
</dbReference>
<evidence type="ECO:0000313" key="4">
    <source>
        <dbReference type="Proteomes" id="UP000649753"/>
    </source>
</evidence>
<dbReference type="Gene3D" id="1.10.260.40">
    <property type="entry name" value="lambda repressor-like DNA-binding domains"/>
    <property type="match status" value="1"/>
</dbReference>
<dbReference type="Pfam" id="PF13560">
    <property type="entry name" value="HTH_31"/>
    <property type="match status" value="1"/>
</dbReference>
<gene>
    <name evidence="3" type="ORF">H4W31_007303</name>
</gene>
<feature type="transmembrane region" description="Helical" evidence="1">
    <location>
        <begin position="427"/>
        <end position="449"/>
    </location>
</feature>
<dbReference type="EMBL" id="JADBEB010000001">
    <property type="protein sequence ID" value="MBE1491665.1"/>
    <property type="molecule type" value="Genomic_DNA"/>
</dbReference>
<evidence type="ECO:0000256" key="1">
    <source>
        <dbReference type="SAM" id="Phobius"/>
    </source>
</evidence>
<reference evidence="3" key="1">
    <citation type="submission" date="2020-10" db="EMBL/GenBank/DDBJ databases">
        <title>Sequencing the genomes of 1000 actinobacteria strains.</title>
        <authorList>
            <person name="Klenk H.-P."/>
        </authorList>
    </citation>
    <scope>NUCLEOTIDE SEQUENCE</scope>
    <source>
        <strain evidence="3">DSM 46832</strain>
    </source>
</reference>
<proteinExistence type="predicted"/>
<dbReference type="CDD" id="cd00093">
    <property type="entry name" value="HTH_XRE"/>
    <property type="match status" value="1"/>
</dbReference>
<sequence length="470" mass="51688">MSSKESQPAWQPFGHAVKKLIDQRGMNQKELAEALGWAESKVSNIINARTVPKDQDVAELGLQLGASGDLRAVHERCRRGPEAGGFTEDEARQIAKTLHPFLIRAEIRMSTLHRTAACLLGGAALMLLLPLFFPDAPAGLLATLLRIQEDAPVAAVFLGLAMVIVFGVPMWGFILIISDLIGFFFAGHRFDLGADDDSTAKNAVFNPRLGLPGMLAPSAEMPMSAYEKLATKRMDLLGVLLPADDEWRRRFDTRMQQIFRLDDRTPLGDESRLGYAFRLSVSAPRTLLEETAKIELSLAKHILLLRIGLMRFVKTLLLVPLTVIVVVLATSLIGSASADGPGGDSSRQLVELIVVFLFWGPMAVAAVGSPNRWIQRMSPGTGKVRQVYDDPRMVRFENGVVFLALISTILLWVAAVAFLVPDLARPYGMSLLVAVVGSLGLWVFTRIVWWRGYLLRTPRAFLTMLKIGAH</sequence>
<dbReference type="InterPro" id="IPR001387">
    <property type="entry name" value="Cro/C1-type_HTH"/>
</dbReference>
<keyword evidence="1" id="KW-0472">Membrane</keyword>
<evidence type="ECO:0000259" key="2">
    <source>
        <dbReference type="PROSITE" id="PS50943"/>
    </source>
</evidence>
<accession>A0A927MIA1</accession>
<keyword evidence="1" id="KW-1133">Transmembrane helix</keyword>
<keyword evidence="1" id="KW-0812">Transmembrane</keyword>
<dbReference type="AlphaFoldDB" id="A0A927MIA1"/>
<evidence type="ECO:0000313" key="3">
    <source>
        <dbReference type="EMBL" id="MBE1491665.1"/>
    </source>
</evidence>
<dbReference type="GO" id="GO:0003677">
    <property type="term" value="F:DNA binding"/>
    <property type="evidence" value="ECO:0007669"/>
    <property type="project" value="InterPro"/>
</dbReference>
<dbReference type="RefSeq" id="WP_192770698.1">
    <property type="nucleotide sequence ID" value="NZ_JADBEB010000001.1"/>
</dbReference>
<feature type="transmembrane region" description="Helical" evidence="1">
    <location>
        <begin position="400"/>
        <end position="421"/>
    </location>
</feature>
<comment type="caution">
    <text evidence="3">The sequence shown here is derived from an EMBL/GenBank/DDBJ whole genome shotgun (WGS) entry which is preliminary data.</text>
</comment>
<feature type="transmembrane region" description="Helical" evidence="1">
    <location>
        <begin position="153"/>
        <end position="186"/>
    </location>
</feature>
<name>A0A927MIA1_9ACTN</name>
<keyword evidence="4" id="KW-1185">Reference proteome</keyword>
<feature type="transmembrane region" description="Helical" evidence="1">
    <location>
        <begin position="349"/>
        <end position="368"/>
    </location>
</feature>
<dbReference type="SUPFAM" id="SSF47413">
    <property type="entry name" value="lambda repressor-like DNA-binding domains"/>
    <property type="match status" value="1"/>
</dbReference>
<feature type="transmembrane region" description="Helical" evidence="1">
    <location>
        <begin position="316"/>
        <end position="337"/>
    </location>
</feature>
<protein>
    <submittedName>
        <fullName evidence="3">Transcriptional regulator with XRE-family HTH domain</fullName>
    </submittedName>
</protein>
<dbReference type="SMART" id="SM00530">
    <property type="entry name" value="HTH_XRE"/>
    <property type="match status" value="1"/>
</dbReference>